<proteinExistence type="predicted"/>
<reference evidence="4" key="2">
    <citation type="submission" date="2017-01" db="EMBL/GenBank/DDBJ databases">
        <authorList>
            <person name="Wang Y."/>
            <person name="White M."/>
            <person name="Kvist S."/>
            <person name="Moncalvo J.-M."/>
        </authorList>
    </citation>
    <scope>NUCLEOTIDE SEQUENCE [LARGE SCALE GENOMIC DNA]</scope>
    <source>
        <strain evidence="4">COL-18-3</strain>
    </source>
</reference>
<gene>
    <name evidence="3" type="ORF">AX774_g4294</name>
    <name evidence="2" type="ORF">AX774_g5239</name>
</gene>
<protein>
    <submittedName>
        <fullName evidence="2">Uncharacterized protein</fullName>
    </submittedName>
</protein>
<sequence>VLKEITPNKQEILDIAWYQKIQQDHIIVNDKSDANMSSGDNKKVIHKDYNTEYFELLNEIIKDYENGYLTQKGFEIKKKEITTMYAEKIAAAEAEAEAETEVTGAATENVKEQPELNKQEIERVDSVLETVKGTTKSVNQKLIGLGLEKEVDAEKTKKKEEEELLRYYIANERISAELERDDPNDSEDVEEKWFLSKAKGIFGNLMREDRVGGERTEVMNERGQKGGTMLDEGLIESLRMGRANSVISVNKSKSENREIARTKMLGNEGRIRKDTVSSTDDREIEMLHEMLDTDGISYYSDSSCGQDHEVNNTSAYSVNSKYSRYGTPSLRYKRSHGTELGQMPASPKKSATSIASIGKYEYSQAQRDNHNQNYQDDTQRQLYGSHGKKTPLAKELKGIFDFSDEEDKDVNGLSFIKKTTTQEVEDEGVVYFGDEGKANIKDMFKKTETVANNSTISNGAKSLKDKLTSRGNRDNGKFDKAREKPSFQSFQLQLRKEKEMEKQRELEREKRRREEELRRREEERLRVEEERLRVEEEMRMMEEERKRIEEEEYLEEMMRNESAKKAEEEKREAEAKMYQSLAKPGKEHKGKATVGHGMMYSEDEVGGVKKKKSGGVKKSKKTELDNGGGVKMDNSSTSLNKFILKQFGERIEMADKDVINKTEIKWEQDELSERGKMTNNLGSILKQRAIETPDKTAQCMGRW</sequence>
<evidence type="ECO:0000313" key="4">
    <source>
        <dbReference type="Proteomes" id="UP000188320"/>
    </source>
</evidence>
<reference evidence="2" key="1">
    <citation type="submission" date="2017-01" db="EMBL/GenBank/DDBJ databases">
        <authorList>
            <person name="Mah S.A."/>
            <person name="Swanson W.J."/>
            <person name="Moy G.W."/>
            <person name="Vacquier V.D."/>
        </authorList>
    </citation>
    <scope>NUCLEOTIDE SEQUENCE [LARGE SCALE GENOMIC DNA]</scope>
    <source>
        <strain evidence="2">COL-18-3</strain>
    </source>
</reference>
<comment type="caution">
    <text evidence="2">The sequence shown here is derived from an EMBL/GenBank/DDBJ whole genome shotgun (WGS) entry which is preliminary data.</text>
</comment>
<feature type="region of interest" description="Disordered" evidence="1">
    <location>
        <begin position="603"/>
        <end position="635"/>
    </location>
</feature>
<organism evidence="2 4">
    <name type="scientific">Zancudomyces culisetae</name>
    <name type="common">Gut fungus</name>
    <name type="synonym">Smittium culisetae</name>
    <dbReference type="NCBI Taxonomy" id="1213189"/>
    <lineage>
        <taxon>Eukaryota</taxon>
        <taxon>Fungi</taxon>
        <taxon>Fungi incertae sedis</taxon>
        <taxon>Zoopagomycota</taxon>
        <taxon>Kickxellomycotina</taxon>
        <taxon>Harpellomycetes</taxon>
        <taxon>Harpellales</taxon>
        <taxon>Legeriomycetaceae</taxon>
        <taxon>Zancudomyces</taxon>
    </lineage>
</organism>
<dbReference type="AlphaFoldDB" id="A0A1R1PK03"/>
<name>A0A1R1PK03_ZANCU</name>
<evidence type="ECO:0000313" key="3">
    <source>
        <dbReference type="EMBL" id="OMH82223.1"/>
    </source>
</evidence>
<evidence type="ECO:0000313" key="2">
    <source>
        <dbReference type="EMBL" id="OMH81295.1"/>
    </source>
</evidence>
<accession>A0A1R1PK03</accession>
<dbReference type="Proteomes" id="UP000188320">
    <property type="component" value="Unassembled WGS sequence"/>
</dbReference>
<feature type="compositionally biased region" description="Basic residues" evidence="1">
    <location>
        <begin position="608"/>
        <end position="620"/>
    </location>
</feature>
<feature type="compositionally biased region" description="Basic and acidic residues" evidence="1">
    <location>
        <begin position="462"/>
        <end position="485"/>
    </location>
</feature>
<feature type="non-terminal residue" evidence="2">
    <location>
        <position position="1"/>
    </location>
</feature>
<feature type="region of interest" description="Disordered" evidence="1">
    <location>
        <begin position="461"/>
        <end position="525"/>
    </location>
</feature>
<keyword evidence="4" id="KW-1185">Reference proteome</keyword>
<feature type="compositionally biased region" description="Basic and acidic residues" evidence="1">
    <location>
        <begin position="494"/>
        <end position="525"/>
    </location>
</feature>
<evidence type="ECO:0000256" key="1">
    <source>
        <dbReference type="SAM" id="MobiDB-lite"/>
    </source>
</evidence>
<dbReference type="EMBL" id="LSSK01000931">
    <property type="protein sequence ID" value="OMH81295.1"/>
    <property type="molecule type" value="Genomic_DNA"/>
</dbReference>
<dbReference type="EMBL" id="LSSK01000712">
    <property type="protein sequence ID" value="OMH82223.1"/>
    <property type="molecule type" value="Genomic_DNA"/>
</dbReference>